<dbReference type="PANTHER" id="PTHR44757">
    <property type="entry name" value="DIGUANYLATE CYCLASE DGCP"/>
    <property type="match status" value="1"/>
</dbReference>
<dbReference type="PROSITE" id="PS50887">
    <property type="entry name" value="GGDEF"/>
    <property type="match status" value="1"/>
</dbReference>
<dbReference type="SMART" id="SM00086">
    <property type="entry name" value="PAC"/>
    <property type="match status" value="1"/>
</dbReference>
<dbReference type="InterPro" id="IPR001638">
    <property type="entry name" value="Solute-binding_3/MltF_N"/>
</dbReference>
<dbReference type="Gene3D" id="3.20.20.450">
    <property type="entry name" value="EAL domain"/>
    <property type="match status" value="1"/>
</dbReference>
<dbReference type="CDD" id="cd01949">
    <property type="entry name" value="GGDEF"/>
    <property type="match status" value="1"/>
</dbReference>
<evidence type="ECO:0000313" key="5">
    <source>
        <dbReference type="EMBL" id="QDC45439.1"/>
    </source>
</evidence>
<dbReference type="InterPro" id="IPR043128">
    <property type="entry name" value="Rev_trsase/Diguanyl_cyclase"/>
</dbReference>
<dbReference type="PANTHER" id="PTHR44757:SF2">
    <property type="entry name" value="BIOFILM ARCHITECTURE MAINTENANCE PROTEIN MBAA"/>
    <property type="match status" value="1"/>
</dbReference>
<dbReference type="Gene3D" id="3.30.450.20">
    <property type="entry name" value="PAS domain"/>
    <property type="match status" value="1"/>
</dbReference>
<evidence type="ECO:0000313" key="6">
    <source>
        <dbReference type="Proteomes" id="UP000311008"/>
    </source>
</evidence>
<dbReference type="InterPro" id="IPR029787">
    <property type="entry name" value="Nucleotide_cyclase"/>
</dbReference>
<keyword evidence="6" id="KW-1185">Reference proteome</keyword>
<dbReference type="SUPFAM" id="SSF55785">
    <property type="entry name" value="PYP-like sensor domain (PAS domain)"/>
    <property type="match status" value="1"/>
</dbReference>
<feature type="domain" description="GGDEF" evidence="4">
    <location>
        <begin position="458"/>
        <end position="590"/>
    </location>
</feature>
<dbReference type="Proteomes" id="UP000311008">
    <property type="component" value="Chromosome"/>
</dbReference>
<dbReference type="InterPro" id="IPR035965">
    <property type="entry name" value="PAS-like_dom_sf"/>
</dbReference>
<dbReference type="PROSITE" id="PS50883">
    <property type="entry name" value="EAL"/>
    <property type="match status" value="1"/>
</dbReference>
<reference evidence="6" key="1">
    <citation type="journal article" date="2019" name="ISME J.">
        <title>Evolution in action: habitat transition from sediment to the pelagial leads to genome streamlining in Methylophilaceae.</title>
        <authorList>
            <person name="Salcher M."/>
            <person name="Schaefle D."/>
            <person name="Kaspar M."/>
            <person name="Neuenschwander S.M."/>
            <person name="Ghai R."/>
        </authorList>
    </citation>
    <scope>NUCLEOTIDE SEQUENCE [LARGE SCALE GENOMIC DNA]</scope>
    <source>
        <strain evidence="6">MMS-M-51</strain>
    </source>
</reference>
<dbReference type="SUPFAM" id="SSF55073">
    <property type="entry name" value="Nucleotide cyclase"/>
    <property type="match status" value="1"/>
</dbReference>
<dbReference type="Pfam" id="PF00497">
    <property type="entry name" value="SBP_bac_3"/>
    <property type="match status" value="1"/>
</dbReference>
<dbReference type="InterPro" id="IPR035919">
    <property type="entry name" value="EAL_sf"/>
</dbReference>
<dbReference type="InterPro" id="IPR000014">
    <property type="entry name" value="PAS"/>
</dbReference>
<feature type="domain" description="PAC" evidence="2">
    <location>
        <begin position="373"/>
        <end position="426"/>
    </location>
</feature>
<evidence type="ECO:0000259" key="3">
    <source>
        <dbReference type="PROSITE" id="PS50883"/>
    </source>
</evidence>
<name>A0A5B8CW25_9PROT</name>
<dbReference type="EMBL" id="CP040946">
    <property type="protein sequence ID" value="QDC45439.1"/>
    <property type="molecule type" value="Genomic_DNA"/>
</dbReference>
<dbReference type="SMART" id="SM00062">
    <property type="entry name" value="PBPb"/>
    <property type="match status" value="1"/>
</dbReference>
<dbReference type="SMART" id="SM00267">
    <property type="entry name" value="GGDEF"/>
    <property type="match status" value="1"/>
</dbReference>
<dbReference type="PROSITE" id="PS50113">
    <property type="entry name" value="PAC"/>
    <property type="match status" value="1"/>
</dbReference>
<dbReference type="NCBIfam" id="TIGR00254">
    <property type="entry name" value="GGDEF"/>
    <property type="match status" value="1"/>
</dbReference>
<dbReference type="CDD" id="cd13706">
    <property type="entry name" value="PBP2_HisK_like_1"/>
    <property type="match status" value="1"/>
</dbReference>
<protein>
    <submittedName>
        <fullName evidence="5">EAL domain-containing protein</fullName>
    </submittedName>
</protein>
<dbReference type="FunFam" id="3.30.70.270:FF:000001">
    <property type="entry name" value="Diguanylate cyclase domain protein"/>
    <property type="match status" value="1"/>
</dbReference>
<dbReference type="SUPFAM" id="SSF53850">
    <property type="entry name" value="Periplasmic binding protein-like II"/>
    <property type="match status" value="1"/>
</dbReference>
<dbReference type="CDD" id="cd00130">
    <property type="entry name" value="PAS"/>
    <property type="match status" value="1"/>
</dbReference>
<feature type="domain" description="EAL" evidence="3">
    <location>
        <begin position="599"/>
        <end position="854"/>
    </location>
</feature>
<dbReference type="Pfam" id="PF00990">
    <property type="entry name" value="GGDEF"/>
    <property type="match status" value="1"/>
</dbReference>
<dbReference type="InterPro" id="IPR001633">
    <property type="entry name" value="EAL_dom"/>
</dbReference>
<proteinExistence type="predicted"/>
<evidence type="ECO:0000256" key="1">
    <source>
        <dbReference type="SAM" id="SignalP"/>
    </source>
</evidence>
<dbReference type="AlphaFoldDB" id="A0A5B8CW25"/>
<dbReference type="Gene3D" id="3.30.70.270">
    <property type="match status" value="1"/>
</dbReference>
<feature type="chain" id="PRO_5022743171" evidence="1">
    <location>
        <begin position="22"/>
        <end position="868"/>
    </location>
</feature>
<dbReference type="CDD" id="cd01948">
    <property type="entry name" value="EAL"/>
    <property type="match status" value="1"/>
</dbReference>
<dbReference type="Pfam" id="PF08447">
    <property type="entry name" value="PAS_3"/>
    <property type="match status" value="1"/>
</dbReference>
<dbReference type="InterPro" id="IPR001610">
    <property type="entry name" value="PAC"/>
</dbReference>
<feature type="signal peptide" evidence="1">
    <location>
        <begin position="1"/>
        <end position="21"/>
    </location>
</feature>
<dbReference type="GO" id="GO:0003824">
    <property type="term" value="F:catalytic activity"/>
    <property type="evidence" value="ECO:0007669"/>
    <property type="project" value="UniProtKB-ARBA"/>
</dbReference>
<dbReference type="KEGG" id="mmec:FIU01_10920"/>
<dbReference type="OrthoDB" id="8588402at2"/>
<gene>
    <name evidence="5" type="ORF">FIU01_10920</name>
</gene>
<organism evidence="5 6">
    <name type="scientific">Methylophilus medardicus</name>
    <dbReference type="NCBI Taxonomy" id="2588534"/>
    <lineage>
        <taxon>Bacteria</taxon>
        <taxon>Pseudomonadati</taxon>
        <taxon>Pseudomonadota</taxon>
        <taxon>Betaproteobacteria</taxon>
        <taxon>Nitrosomonadales</taxon>
        <taxon>Methylophilaceae</taxon>
        <taxon>Methylophilus</taxon>
    </lineage>
</organism>
<dbReference type="NCBIfam" id="TIGR00229">
    <property type="entry name" value="sensory_box"/>
    <property type="match status" value="1"/>
</dbReference>
<dbReference type="InterPro" id="IPR000160">
    <property type="entry name" value="GGDEF_dom"/>
</dbReference>
<evidence type="ECO:0000259" key="2">
    <source>
        <dbReference type="PROSITE" id="PS50113"/>
    </source>
</evidence>
<dbReference type="InterPro" id="IPR013655">
    <property type="entry name" value="PAS_fold_3"/>
</dbReference>
<sequence>MSILCMLAGGMLLFAVLPLRAAEIKTITVISDDNYPPYLFKDANGNTVGIVADYWALWEQKTGIKVTLLSTAWEQAQQQLLNGQADVIEMIFKNAERAQKYTFSDTYATVPVGIYAHESIGGLSAPSMLQGFTVAVQKGDGCIFKLKEAGVKSFRLYDNYEALIKATLNGEVKIVCMDDYPASYYLYRLGVDDQILRAFTLYQGKFHRAVRKDDLDTLNLVEQGMAAITPAERQAIETKWKGSHLNRGMSPRQWMWLTAMTVAITASLLLLILTLRLAVKRKTFEIESKRKELELERLRLTEIIDATRAGTWEWNIQTGECQFNQRWAEILGYSLEALAPIDLATAKRLTHPDDWQTSMALVERHLKGEIDYYECDIRMQHRDGHWVWIADRGRLISTTAGGEPCMMRGTHIDITEKKQADAVIWQQANFDSLTQLPNRHYFHQQMKRVVTEAAASQQRVTLLLLDLDRFKEVNDSLGHRHGDELLIEVGQRIRQCLAPEVTVARLGADEFAIILPEGLHGDLQSLCNQLMQDISKAYILGGERIFVTVSIGISQYPDDAVHAEEMMQHAEQAMFDAKSHGRNSLRFFSLAIREALSQRVSLARDLRTAVENGELRDYYQPIINLQSGLIVKAEALMRWQHPTRGLISPALFIPVAEETGDIMAMGHWIFQQAAQHALQWQAWMGDEFAISVNKSPVQFVEQLTKQYDCLEALRDMGLDGKRIVVEITEGLLLNPDPVVEQRLLQFRDRGIQVAIDDFGTGYSSLSYLNKFDIDYLKIDQSFTRNLNAGNQSYVLCEAIIVMAHKLGLKVIAEGVETALQRDLLLDIHCDYAQGFFYSPPVPADVFAQMLVQQSRQAVISPRKRVLKA</sequence>
<evidence type="ECO:0000259" key="4">
    <source>
        <dbReference type="PROSITE" id="PS50887"/>
    </source>
</evidence>
<dbReference type="InterPro" id="IPR000700">
    <property type="entry name" value="PAS-assoc_C"/>
</dbReference>
<dbReference type="SUPFAM" id="SSF141868">
    <property type="entry name" value="EAL domain-like"/>
    <property type="match status" value="1"/>
</dbReference>
<dbReference type="InterPro" id="IPR052155">
    <property type="entry name" value="Biofilm_reg_signaling"/>
</dbReference>
<keyword evidence="1" id="KW-0732">Signal</keyword>
<dbReference type="SMART" id="SM00052">
    <property type="entry name" value="EAL"/>
    <property type="match status" value="1"/>
</dbReference>
<dbReference type="Pfam" id="PF00563">
    <property type="entry name" value="EAL"/>
    <property type="match status" value="1"/>
</dbReference>
<dbReference type="Gene3D" id="3.40.190.10">
    <property type="entry name" value="Periplasmic binding protein-like II"/>
    <property type="match status" value="2"/>
</dbReference>
<accession>A0A5B8CW25</accession>